<evidence type="ECO:0000313" key="2">
    <source>
        <dbReference type="Proteomes" id="UP001177003"/>
    </source>
</evidence>
<dbReference type="Proteomes" id="UP001177003">
    <property type="component" value="Chromosome 9"/>
</dbReference>
<dbReference type="EMBL" id="OX465085">
    <property type="protein sequence ID" value="CAI9300633.1"/>
    <property type="molecule type" value="Genomic_DNA"/>
</dbReference>
<evidence type="ECO:0000313" key="1">
    <source>
        <dbReference type="EMBL" id="CAI9300633.1"/>
    </source>
</evidence>
<name>A0AA35ZYB6_LACSI</name>
<sequence>MKNEGVAKIAPYSPVSLQLPLPLSASMVNNPIFIWKKLGLFSQSSPKSGLNRLPPGLQQGIYIQSHFFIQIRKLLNEVCTKDIGKDGLVAFQSDHVSRVSSDVGVCYK</sequence>
<reference evidence="1" key="1">
    <citation type="submission" date="2023-04" db="EMBL/GenBank/DDBJ databases">
        <authorList>
            <person name="Vijverberg K."/>
            <person name="Xiong W."/>
            <person name="Schranz E."/>
        </authorList>
    </citation>
    <scope>NUCLEOTIDE SEQUENCE</scope>
</reference>
<organism evidence="1 2">
    <name type="scientific">Lactuca saligna</name>
    <name type="common">Willowleaf lettuce</name>
    <dbReference type="NCBI Taxonomy" id="75948"/>
    <lineage>
        <taxon>Eukaryota</taxon>
        <taxon>Viridiplantae</taxon>
        <taxon>Streptophyta</taxon>
        <taxon>Embryophyta</taxon>
        <taxon>Tracheophyta</taxon>
        <taxon>Spermatophyta</taxon>
        <taxon>Magnoliopsida</taxon>
        <taxon>eudicotyledons</taxon>
        <taxon>Gunneridae</taxon>
        <taxon>Pentapetalae</taxon>
        <taxon>asterids</taxon>
        <taxon>campanulids</taxon>
        <taxon>Asterales</taxon>
        <taxon>Asteraceae</taxon>
        <taxon>Cichorioideae</taxon>
        <taxon>Cichorieae</taxon>
        <taxon>Lactucinae</taxon>
        <taxon>Lactuca</taxon>
    </lineage>
</organism>
<keyword evidence="2" id="KW-1185">Reference proteome</keyword>
<protein>
    <submittedName>
        <fullName evidence="1">Uncharacterized protein</fullName>
    </submittedName>
</protein>
<dbReference type="AlphaFoldDB" id="A0AA35ZYB6"/>
<proteinExistence type="predicted"/>
<accession>A0AA35ZYB6</accession>
<gene>
    <name evidence="1" type="ORF">LSALG_LOCUS39258</name>
</gene>